<proteinExistence type="predicted"/>
<dbReference type="VEuPathDB" id="FungiDB:P175DRAFT_0366718"/>
<dbReference type="PROSITE" id="PS00892">
    <property type="entry name" value="HIT_1"/>
    <property type="match status" value="1"/>
</dbReference>
<dbReference type="InterPro" id="IPR019808">
    <property type="entry name" value="Histidine_triad_CS"/>
</dbReference>
<dbReference type="GO" id="GO:0009117">
    <property type="term" value="P:nucleotide metabolic process"/>
    <property type="evidence" value="ECO:0007669"/>
    <property type="project" value="TreeGrafter"/>
</dbReference>
<gene>
    <name evidence="6" type="ORF">AOCH_001430</name>
</gene>
<evidence type="ECO:0000313" key="6">
    <source>
        <dbReference type="EMBL" id="KKK14248.1"/>
    </source>
</evidence>
<accession>A0A0F8U3V1</accession>
<dbReference type="InterPro" id="IPR001310">
    <property type="entry name" value="Histidine_triad_HIT"/>
</dbReference>
<dbReference type="Pfam" id="PF01230">
    <property type="entry name" value="HIT"/>
    <property type="match status" value="1"/>
</dbReference>
<dbReference type="AlphaFoldDB" id="A0A0F8U3V1"/>
<reference evidence="6 7" key="1">
    <citation type="submission" date="2015-02" db="EMBL/GenBank/DDBJ databases">
        <title>Draft Genome Sequences of Two Closely-Related Aflatoxigenic Aspergillus Species Obtained from the Cote d'Ivoire.</title>
        <authorList>
            <person name="Moore G.G."/>
            <person name="Beltz S.B."/>
            <person name="Mack B.M."/>
        </authorList>
    </citation>
    <scope>NUCLEOTIDE SEQUENCE [LARGE SCALE GENOMIC DNA]</scope>
    <source>
        <strain evidence="6 7">SRRC1432</strain>
    </source>
</reference>
<dbReference type="Gene3D" id="3.30.428.10">
    <property type="entry name" value="HIT-like"/>
    <property type="match status" value="1"/>
</dbReference>
<protein>
    <recommendedName>
        <fullName evidence="5">HIT domain-containing protein</fullName>
    </recommendedName>
</protein>
<dbReference type="PANTHER" id="PTHR46648:SF2">
    <property type="entry name" value="HIT DOMAIN-CONTAINING PROTEIN"/>
    <property type="match status" value="1"/>
</dbReference>
<name>A0A0F8U3V1_9EURO</name>
<sequence length="216" mass="23806">MSSSPTCPFCKIAAAYPPISPSTPTPTSTSTSTSTSSSPPENAPVSSDSDSHAFLILSTRHVLAFLDTMPLTRGHILVVPRDHYEKLGEVGVHVSREVSLLTYPDGQDRRNSDPSWNWNWNVVQNNGVGAAQVVPHVHFHIVPRPPLGAASTPAKLSYVMFGRGQREDLDDCEGEGLARELRAQLARELQRLKYEEGVDLEVDSFSQERNRFRGKI</sequence>
<feature type="short sequence motif" description="Histidine triad motif" evidence="2 3">
    <location>
        <begin position="136"/>
        <end position="140"/>
    </location>
</feature>
<evidence type="ECO:0000259" key="5">
    <source>
        <dbReference type="PROSITE" id="PS51084"/>
    </source>
</evidence>
<feature type="active site" description="Tele-AMP-histidine intermediate" evidence="1">
    <location>
        <position position="138"/>
    </location>
</feature>
<dbReference type="Proteomes" id="UP000034947">
    <property type="component" value="Unassembled WGS sequence"/>
</dbReference>
<dbReference type="PRINTS" id="PR00332">
    <property type="entry name" value="HISTRIAD"/>
</dbReference>
<dbReference type="InterPro" id="IPR011146">
    <property type="entry name" value="HIT-like"/>
</dbReference>
<comment type="caution">
    <text evidence="6">The sequence shown here is derived from an EMBL/GenBank/DDBJ whole genome shotgun (WGS) entry which is preliminary data.</text>
</comment>
<evidence type="ECO:0000313" key="7">
    <source>
        <dbReference type="Proteomes" id="UP000034947"/>
    </source>
</evidence>
<keyword evidence="7" id="KW-1185">Reference proteome</keyword>
<dbReference type="SUPFAM" id="SSF54197">
    <property type="entry name" value="HIT-like"/>
    <property type="match status" value="1"/>
</dbReference>
<dbReference type="OrthoDB" id="1915375at2759"/>
<dbReference type="PANTHER" id="PTHR46648">
    <property type="entry name" value="HIT FAMILY PROTEIN 1"/>
    <property type="match status" value="1"/>
</dbReference>
<dbReference type="GO" id="GO:0003824">
    <property type="term" value="F:catalytic activity"/>
    <property type="evidence" value="ECO:0007669"/>
    <property type="project" value="InterPro"/>
</dbReference>
<dbReference type="PROSITE" id="PS51084">
    <property type="entry name" value="HIT_2"/>
    <property type="match status" value="1"/>
</dbReference>
<evidence type="ECO:0000256" key="2">
    <source>
        <dbReference type="PIRSR" id="PIRSR601310-3"/>
    </source>
</evidence>
<organism evidence="6 7">
    <name type="scientific">Aspergillus ochraceoroseus</name>
    <dbReference type="NCBI Taxonomy" id="138278"/>
    <lineage>
        <taxon>Eukaryota</taxon>
        <taxon>Fungi</taxon>
        <taxon>Dikarya</taxon>
        <taxon>Ascomycota</taxon>
        <taxon>Pezizomycotina</taxon>
        <taxon>Eurotiomycetes</taxon>
        <taxon>Eurotiomycetidae</taxon>
        <taxon>Eurotiales</taxon>
        <taxon>Aspergillaceae</taxon>
        <taxon>Aspergillus</taxon>
        <taxon>Aspergillus subgen. Nidulantes</taxon>
    </lineage>
</organism>
<evidence type="ECO:0000256" key="4">
    <source>
        <dbReference type="SAM" id="MobiDB-lite"/>
    </source>
</evidence>
<dbReference type="InterPro" id="IPR036265">
    <property type="entry name" value="HIT-like_sf"/>
</dbReference>
<evidence type="ECO:0000256" key="1">
    <source>
        <dbReference type="PIRSR" id="PIRSR601310-1"/>
    </source>
</evidence>
<feature type="region of interest" description="Disordered" evidence="4">
    <location>
        <begin position="15"/>
        <end position="49"/>
    </location>
</feature>
<evidence type="ECO:0000256" key="3">
    <source>
        <dbReference type="PROSITE-ProRule" id="PRU00464"/>
    </source>
</evidence>
<feature type="compositionally biased region" description="Low complexity" evidence="4">
    <location>
        <begin position="25"/>
        <end position="40"/>
    </location>
</feature>
<dbReference type="EMBL" id="JYKN01003034">
    <property type="protein sequence ID" value="KKK14248.1"/>
    <property type="molecule type" value="Genomic_DNA"/>
</dbReference>
<feature type="domain" description="HIT" evidence="5">
    <location>
        <begin position="42"/>
        <end position="152"/>
    </location>
</feature>